<dbReference type="GO" id="GO:0006629">
    <property type="term" value="P:lipid metabolic process"/>
    <property type="evidence" value="ECO:0007669"/>
    <property type="project" value="InterPro"/>
</dbReference>
<dbReference type="CDD" id="cd00035">
    <property type="entry name" value="ChtBD1"/>
    <property type="match status" value="1"/>
</dbReference>
<dbReference type="SUPFAM" id="SSF51445">
    <property type="entry name" value="(Trans)glycosidases"/>
    <property type="match status" value="1"/>
</dbReference>
<dbReference type="InterPro" id="IPR017946">
    <property type="entry name" value="PLC-like_Pdiesterase_TIM-brl"/>
</dbReference>
<dbReference type="SUPFAM" id="SSF57016">
    <property type="entry name" value="Plant lectins/antimicrobial peptides"/>
    <property type="match status" value="1"/>
</dbReference>
<dbReference type="OrthoDB" id="4169865at2759"/>
<dbReference type="Gene3D" id="3.20.20.80">
    <property type="entry name" value="Glycosidases"/>
    <property type="match status" value="1"/>
</dbReference>
<sequence>MKHQCLALLAVFGWFSSAQAIIETSAGQYPDLCPGKCSHLGPNPAGWTRVHRFNHVARCDEPILFDFNVQNVNSDPRTHNTIRACSRSDEDVPEPVRVRDDPEIAFTASLSAHDDCGAKARQDKKTAQMMGASAQTSAAVNASDVLQATSHLASYLQHESSCGPLIMFAKSGGAVVGLYSGAEVQKASAARLIKTFQEQVQSGNQLLQVCDKGSTAARTLGVIAAGVVDLARIHDAIKSWTNSECVETQGLPNPLEVEIDFLVSSVAAEDVSNTTKKSLHSRAECKAIQVVPGDSCASLASRCGITGLEFERHNPNPNLCSTLMPKQWVCCTPGDLPDYRPQPGADGSCYIYTVQPGDGCWAIADSFGISQTVIENNNDDTWGWAGCDRLQAGQKICLSSGSPPFPPPIENAQCGPQVPGTAKPTNDTQWEGLNPCPLKSCCDVWGFCGVTEEFCTPTPADTGAPGTAKPGTNGCISNCGTDIVNKDDPPKTFRRVGYFQAWNANRPCLHMDVTEIDTTELTHIHFAFATVTEDFKVTIAGVQEQFDKYVSMSTKAKKILSFGGWAFSTEPETFQRFRNATKPENREAFATNCASFMNDNNLDGLDFDWEYPGAPDIPNIPPGSRDEGHNYLEFLKLMREKMRGGGELAIALPASFWYLRPYPVHEIEPVVDYFVYMTYDLHGQWDAGNKWTSPGCPKGNCLRSHINLTETVTALSMITKAGVPANKVLIGITSYGRSFRMSDPTCADPKCTFTGTRNSSNAHRGRCTGTSGYISNFELKEIIAGERGYSLVNSYRDANSDSDILIYGSDKEADWVAYMNEVTRGSRVNFYKGMNFGGATDWAVDLMGVEKCNPDDRTYRDEIMPEGKHMPWYLMNPEYAAVSGKRYITIVNLTPHRFEFYYNHSYQIKFDWGDIPPGHARQNTADYDSVWSPKDSNGEAYYRIEGTDKKFMVRATTHIPDIYPKRTVFDLSRIGHGQREYKDPEQESSVTLVITGSNEYGFITSLTHGPGGWMRKLYDVIRNRKLKQIVMPGTHNSGMSRISEQIDGFEPPPGTTQTQALNIYDQLRAGARWLDLRVGTVHPIGNEDEYSFWTMHVNGELLEVSMGDTGESLDEVIEEINKFTDENPGEVIFFWVGYLVGIRSTPSYGPIMWDRNIINDFFNRLKRVNNRCGNLDTVKEFGEQTMSYFMDRNSGKGCVIFLLNGHLKDSDQLVSEGIYNRRVMKRSERWSEAATTEYLVEDQIQAWKDISRVQENGIFHALSRYWNMVENLAVKPTNPTLYWAGVNGMGIDTWPNVIMVDYIGVVVKGEAAWNQLSAELYTLAIGLNLYLISESCHVNDRRSPLLGPSTSSMANRFPTPRNSIIFANGTVLDSPPVGFHLGRVETLKNGTVLGNGTVLDRDIPNPDFNMP</sequence>
<dbReference type="Pfam" id="PF00704">
    <property type="entry name" value="Glyco_hydro_18"/>
    <property type="match status" value="1"/>
</dbReference>
<feature type="disulfide bond" evidence="11">
    <location>
        <begin position="475"/>
        <end position="479"/>
    </location>
</feature>
<dbReference type="GO" id="GO:0000272">
    <property type="term" value="P:polysaccharide catabolic process"/>
    <property type="evidence" value="ECO:0007669"/>
    <property type="project" value="UniProtKB-KW"/>
</dbReference>
<keyword evidence="8" id="KW-0119">Carbohydrate metabolism</keyword>
<proteinExistence type="inferred from homology"/>
<comment type="catalytic activity">
    <reaction evidence="1">
        <text>Random endo-hydrolysis of N-acetyl-beta-D-glucosaminide (1-&gt;4)-beta-linkages in chitin and chitodextrins.</text>
        <dbReference type="EC" id="3.2.1.14"/>
    </reaction>
</comment>
<dbReference type="PROSITE" id="PS51782">
    <property type="entry name" value="LYSM"/>
    <property type="match status" value="2"/>
</dbReference>
<evidence type="ECO:0000256" key="3">
    <source>
        <dbReference type="ARBA" id="ARBA00012729"/>
    </source>
</evidence>
<dbReference type="Pfam" id="PF00187">
    <property type="entry name" value="Chitin_bind_1"/>
    <property type="match status" value="1"/>
</dbReference>
<keyword evidence="6" id="KW-0146">Chitin degradation</keyword>
<dbReference type="STRING" id="1447875.A0A2B7XI07"/>
<evidence type="ECO:0000259" key="14">
    <source>
        <dbReference type="PROSITE" id="PS50941"/>
    </source>
</evidence>
<feature type="domain" description="LysM" evidence="15">
    <location>
        <begin position="350"/>
        <end position="398"/>
    </location>
</feature>
<keyword evidence="11" id="KW-1015">Disulfide bond</keyword>
<dbReference type="Gene3D" id="3.20.20.190">
    <property type="entry name" value="Phosphatidylinositol (PI) phosphodiesterase"/>
    <property type="match status" value="1"/>
</dbReference>
<evidence type="ECO:0000256" key="1">
    <source>
        <dbReference type="ARBA" id="ARBA00000822"/>
    </source>
</evidence>
<dbReference type="PANTHER" id="PTHR47700">
    <property type="entry name" value="V CHITINASE, PUTATIVE (AFU_ORTHOLOGUE AFUA_6G13720)-RELATED"/>
    <property type="match status" value="1"/>
</dbReference>
<dbReference type="InterPro" id="IPR001223">
    <property type="entry name" value="Glyco_hydro18_cat"/>
</dbReference>
<dbReference type="Gene3D" id="3.30.60.10">
    <property type="entry name" value="Endochitinase-like"/>
    <property type="match status" value="1"/>
</dbReference>
<feature type="domain" description="Chitin-binding type-1" evidence="14">
    <location>
        <begin position="411"/>
        <end position="481"/>
    </location>
</feature>
<dbReference type="Gene3D" id="3.10.50.10">
    <property type="match status" value="1"/>
</dbReference>
<keyword evidence="13" id="KW-0732">Signal</keyword>
<dbReference type="InterPro" id="IPR018392">
    <property type="entry name" value="LysM"/>
</dbReference>
<evidence type="ECO:0000256" key="6">
    <source>
        <dbReference type="ARBA" id="ARBA00023024"/>
    </source>
</evidence>
<dbReference type="InterPro" id="IPR036779">
    <property type="entry name" value="LysM_dom_sf"/>
</dbReference>
<dbReference type="SUPFAM" id="SSF54556">
    <property type="entry name" value="Chitinase insertion domain"/>
    <property type="match status" value="1"/>
</dbReference>
<comment type="similarity">
    <text evidence="2">Belongs to the glycosyl hydrolase 18 family. Chitinase class V subfamily.</text>
</comment>
<dbReference type="SUPFAM" id="SSF54106">
    <property type="entry name" value="LysM domain"/>
    <property type="match status" value="1"/>
</dbReference>
<keyword evidence="5 12" id="KW-0378">Hydrolase</keyword>
<comment type="caution">
    <text evidence="17">The sequence shown here is derived from an EMBL/GenBank/DDBJ whole genome shotgun (WGS) entry which is preliminary data.</text>
</comment>
<evidence type="ECO:0000256" key="11">
    <source>
        <dbReference type="PROSITE-ProRule" id="PRU00261"/>
    </source>
</evidence>
<dbReference type="SMART" id="SM00636">
    <property type="entry name" value="Glyco_18"/>
    <property type="match status" value="1"/>
</dbReference>
<feature type="domain" description="GH18" evidence="16">
    <location>
        <begin position="493"/>
        <end position="866"/>
    </location>
</feature>
<dbReference type="SUPFAM" id="SSF51695">
    <property type="entry name" value="PLC-like phosphodiesterases"/>
    <property type="match status" value="1"/>
</dbReference>
<dbReference type="CDD" id="cd00118">
    <property type="entry name" value="LysM"/>
    <property type="match status" value="1"/>
</dbReference>
<dbReference type="InterPro" id="IPR053214">
    <property type="entry name" value="LysM12-like"/>
</dbReference>
<evidence type="ECO:0000256" key="4">
    <source>
        <dbReference type="ARBA" id="ARBA00022669"/>
    </source>
</evidence>
<feature type="domain" description="LysM" evidence="15">
    <location>
        <begin position="286"/>
        <end position="331"/>
    </location>
</feature>
<dbReference type="GO" id="GO:0008081">
    <property type="term" value="F:phosphoric diester hydrolase activity"/>
    <property type="evidence" value="ECO:0007669"/>
    <property type="project" value="InterPro"/>
</dbReference>
<keyword evidence="9 12" id="KW-0326">Glycosidase</keyword>
<feature type="signal peptide" evidence="13">
    <location>
        <begin position="1"/>
        <end position="20"/>
    </location>
</feature>
<evidence type="ECO:0000256" key="10">
    <source>
        <dbReference type="ARBA" id="ARBA00023326"/>
    </source>
</evidence>
<evidence type="ECO:0000256" key="12">
    <source>
        <dbReference type="RuleBase" id="RU000489"/>
    </source>
</evidence>
<evidence type="ECO:0000256" key="7">
    <source>
        <dbReference type="ARBA" id="ARBA00023026"/>
    </source>
</evidence>
<evidence type="ECO:0000259" key="16">
    <source>
        <dbReference type="PROSITE" id="PS51910"/>
    </source>
</evidence>
<dbReference type="GO" id="GO:0008061">
    <property type="term" value="F:chitin binding"/>
    <property type="evidence" value="ECO:0007669"/>
    <property type="project" value="UniProtKB-UniRule"/>
</dbReference>
<dbReference type="InterPro" id="IPR001002">
    <property type="entry name" value="Chitin-bd_1"/>
</dbReference>
<dbReference type="PROSITE" id="PS50941">
    <property type="entry name" value="CHIT_BIND_I_2"/>
    <property type="match status" value="1"/>
</dbReference>
<dbReference type="GO" id="GO:0006032">
    <property type="term" value="P:chitin catabolic process"/>
    <property type="evidence" value="ECO:0007669"/>
    <property type="project" value="UniProtKB-KW"/>
</dbReference>
<dbReference type="SMART" id="SM00257">
    <property type="entry name" value="LysM"/>
    <property type="match status" value="2"/>
</dbReference>
<evidence type="ECO:0000256" key="13">
    <source>
        <dbReference type="SAM" id="SignalP"/>
    </source>
</evidence>
<protein>
    <recommendedName>
        <fullName evidence="3">chitinase</fullName>
        <ecNumber evidence="3">3.2.1.14</ecNumber>
    </recommendedName>
</protein>
<evidence type="ECO:0000256" key="2">
    <source>
        <dbReference type="ARBA" id="ARBA00008682"/>
    </source>
</evidence>
<dbReference type="PANTHER" id="PTHR47700:SF2">
    <property type="entry name" value="CHITINASE"/>
    <property type="match status" value="1"/>
</dbReference>
<evidence type="ECO:0000256" key="5">
    <source>
        <dbReference type="ARBA" id="ARBA00022801"/>
    </source>
</evidence>
<dbReference type="InterPro" id="IPR036861">
    <property type="entry name" value="Endochitinase-like_sf"/>
</dbReference>
<dbReference type="InterPro" id="IPR029070">
    <property type="entry name" value="Chitinase_insertion_sf"/>
</dbReference>
<feature type="disulfide bond" evidence="11">
    <location>
        <begin position="436"/>
        <end position="448"/>
    </location>
</feature>
<feature type="disulfide bond" evidence="11">
    <location>
        <begin position="441"/>
        <end position="455"/>
    </location>
</feature>
<dbReference type="PROSITE" id="PS51910">
    <property type="entry name" value="GH18_2"/>
    <property type="match status" value="1"/>
</dbReference>
<keyword evidence="18" id="KW-1185">Reference proteome</keyword>
<dbReference type="InterPro" id="IPR001579">
    <property type="entry name" value="Glyco_hydro_18_chit_AS"/>
</dbReference>
<dbReference type="EMBL" id="PDNB01000098">
    <property type="protein sequence ID" value="PGH08766.1"/>
    <property type="molecule type" value="Genomic_DNA"/>
</dbReference>
<evidence type="ECO:0000313" key="18">
    <source>
        <dbReference type="Proteomes" id="UP000223968"/>
    </source>
</evidence>
<dbReference type="CDD" id="cd02878">
    <property type="entry name" value="GH18_zymocin_alpha"/>
    <property type="match status" value="1"/>
</dbReference>
<dbReference type="Proteomes" id="UP000223968">
    <property type="component" value="Unassembled WGS sequence"/>
</dbReference>
<feature type="chain" id="PRO_5013287539" description="chitinase" evidence="13">
    <location>
        <begin position="21"/>
        <end position="1411"/>
    </location>
</feature>
<accession>A0A2B7XI07</accession>
<dbReference type="Gene3D" id="3.10.350.10">
    <property type="entry name" value="LysM domain"/>
    <property type="match status" value="2"/>
</dbReference>
<evidence type="ECO:0000313" key="17">
    <source>
        <dbReference type="EMBL" id="PGH08766.1"/>
    </source>
</evidence>
<keyword evidence="4 11" id="KW-0147">Chitin-binding</keyword>
<organism evidence="17 18">
    <name type="scientific">Helicocarpus griseus UAMH5409</name>
    <dbReference type="NCBI Taxonomy" id="1447875"/>
    <lineage>
        <taxon>Eukaryota</taxon>
        <taxon>Fungi</taxon>
        <taxon>Dikarya</taxon>
        <taxon>Ascomycota</taxon>
        <taxon>Pezizomycotina</taxon>
        <taxon>Eurotiomycetes</taxon>
        <taxon>Eurotiomycetidae</taxon>
        <taxon>Onygenales</taxon>
        <taxon>Ajellomycetaceae</taxon>
        <taxon>Helicocarpus</taxon>
    </lineage>
</organism>
<reference evidence="17 18" key="1">
    <citation type="submission" date="2017-10" db="EMBL/GenBank/DDBJ databases">
        <title>Comparative genomics in systemic dimorphic fungi from Ajellomycetaceae.</title>
        <authorList>
            <person name="Munoz J.F."/>
            <person name="Mcewen J.G."/>
            <person name="Clay O.K."/>
            <person name="Cuomo C.A."/>
        </authorList>
    </citation>
    <scope>NUCLEOTIDE SEQUENCE [LARGE SCALE GENOMIC DNA]</scope>
    <source>
        <strain evidence="17 18">UAMH5409</strain>
    </source>
</reference>
<comment type="caution">
    <text evidence="11">Lacks conserved residue(s) required for the propagation of feature annotation.</text>
</comment>
<evidence type="ECO:0000256" key="9">
    <source>
        <dbReference type="ARBA" id="ARBA00023295"/>
    </source>
</evidence>
<gene>
    <name evidence="17" type="ORF">AJ79_05865</name>
</gene>
<keyword evidence="10" id="KW-0624">Polysaccharide degradation</keyword>
<dbReference type="InterPro" id="IPR017853">
    <property type="entry name" value="GH"/>
</dbReference>
<dbReference type="Pfam" id="PF01476">
    <property type="entry name" value="LysM"/>
    <property type="match status" value="1"/>
</dbReference>
<name>A0A2B7XI07_9EURO</name>
<evidence type="ECO:0000256" key="8">
    <source>
        <dbReference type="ARBA" id="ARBA00023277"/>
    </source>
</evidence>
<evidence type="ECO:0000259" key="15">
    <source>
        <dbReference type="PROSITE" id="PS51782"/>
    </source>
</evidence>
<dbReference type="PROSITE" id="PS01095">
    <property type="entry name" value="GH18_1"/>
    <property type="match status" value="1"/>
</dbReference>
<keyword evidence="7" id="KW-0843">Virulence</keyword>
<dbReference type="EC" id="3.2.1.14" evidence="3"/>
<dbReference type="InterPro" id="IPR011583">
    <property type="entry name" value="Chitinase_II/V-like_cat"/>
</dbReference>
<dbReference type="GO" id="GO:0008843">
    <property type="term" value="F:endochitinase activity"/>
    <property type="evidence" value="ECO:0007669"/>
    <property type="project" value="UniProtKB-EC"/>
</dbReference>